<protein>
    <recommendedName>
        <fullName evidence="3">Phosphopantetheine attachment site</fullName>
    </recommendedName>
</protein>
<dbReference type="InterPro" id="IPR036736">
    <property type="entry name" value="ACP-like_sf"/>
</dbReference>
<keyword evidence="2" id="KW-1185">Reference proteome</keyword>
<dbReference type="Gene3D" id="1.10.1200.10">
    <property type="entry name" value="ACP-like"/>
    <property type="match status" value="1"/>
</dbReference>
<name>A0A1I5HLL2_9FIRM</name>
<organism evidence="1 2">
    <name type="scientific">Anaerocolumna aminovalerica</name>
    <dbReference type="NCBI Taxonomy" id="1527"/>
    <lineage>
        <taxon>Bacteria</taxon>
        <taxon>Bacillati</taxon>
        <taxon>Bacillota</taxon>
        <taxon>Clostridia</taxon>
        <taxon>Lachnospirales</taxon>
        <taxon>Lachnospiraceae</taxon>
        <taxon>Anaerocolumna</taxon>
    </lineage>
</organism>
<dbReference type="SUPFAM" id="SSF47336">
    <property type="entry name" value="ACP-like"/>
    <property type="match status" value="1"/>
</dbReference>
<evidence type="ECO:0000313" key="2">
    <source>
        <dbReference type="Proteomes" id="UP000198806"/>
    </source>
</evidence>
<gene>
    <name evidence="1" type="ORF">SAMN04489757_13126</name>
</gene>
<evidence type="ECO:0000313" key="1">
    <source>
        <dbReference type="EMBL" id="SFO49177.1"/>
    </source>
</evidence>
<sequence>MMDKELVIEELKRILYNLLQITVADGDVNLFSSNINISPVNMVYLLLELEKKFAITIDDRFMDELPNITINHLADAICICSK</sequence>
<dbReference type="RefSeq" id="WP_091687732.1">
    <property type="nucleotide sequence ID" value="NZ_BAABFM010000040.1"/>
</dbReference>
<accession>A0A1I5HLL2</accession>
<dbReference type="AlphaFoldDB" id="A0A1I5HLL2"/>
<dbReference type="Proteomes" id="UP000198806">
    <property type="component" value="Unassembled WGS sequence"/>
</dbReference>
<reference evidence="1 2" key="1">
    <citation type="submission" date="2016-10" db="EMBL/GenBank/DDBJ databases">
        <authorList>
            <person name="de Groot N.N."/>
        </authorList>
    </citation>
    <scope>NUCLEOTIDE SEQUENCE [LARGE SCALE GENOMIC DNA]</scope>
    <source>
        <strain evidence="1 2">DSM 1283</strain>
    </source>
</reference>
<dbReference type="EMBL" id="FOWD01000031">
    <property type="protein sequence ID" value="SFO49177.1"/>
    <property type="molecule type" value="Genomic_DNA"/>
</dbReference>
<proteinExistence type="predicted"/>
<evidence type="ECO:0008006" key="3">
    <source>
        <dbReference type="Google" id="ProtNLM"/>
    </source>
</evidence>
<dbReference type="STRING" id="1527.SAMN04489757_13126"/>